<organism evidence="1 2">
    <name type="scientific">Trema orientale</name>
    <name type="common">Charcoal tree</name>
    <name type="synonym">Celtis orientalis</name>
    <dbReference type="NCBI Taxonomy" id="63057"/>
    <lineage>
        <taxon>Eukaryota</taxon>
        <taxon>Viridiplantae</taxon>
        <taxon>Streptophyta</taxon>
        <taxon>Embryophyta</taxon>
        <taxon>Tracheophyta</taxon>
        <taxon>Spermatophyta</taxon>
        <taxon>Magnoliopsida</taxon>
        <taxon>eudicotyledons</taxon>
        <taxon>Gunneridae</taxon>
        <taxon>Pentapetalae</taxon>
        <taxon>rosids</taxon>
        <taxon>fabids</taxon>
        <taxon>Rosales</taxon>
        <taxon>Cannabaceae</taxon>
        <taxon>Trema</taxon>
    </lineage>
</organism>
<reference evidence="2" key="1">
    <citation type="submission" date="2016-06" db="EMBL/GenBank/DDBJ databases">
        <title>Parallel loss of symbiosis genes in relatives of nitrogen-fixing non-legume Parasponia.</title>
        <authorList>
            <person name="Van Velzen R."/>
            <person name="Holmer R."/>
            <person name="Bu F."/>
            <person name="Rutten L."/>
            <person name="Van Zeijl A."/>
            <person name="Liu W."/>
            <person name="Santuari L."/>
            <person name="Cao Q."/>
            <person name="Sharma T."/>
            <person name="Shen D."/>
            <person name="Roswanjaya Y."/>
            <person name="Wardhani T."/>
            <person name="Kalhor M.S."/>
            <person name="Jansen J."/>
            <person name="Van den Hoogen J."/>
            <person name="Gungor B."/>
            <person name="Hartog M."/>
            <person name="Hontelez J."/>
            <person name="Verver J."/>
            <person name="Yang W.-C."/>
            <person name="Schijlen E."/>
            <person name="Repin R."/>
            <person name="Schilthuizen M."/>
            <person name="Schranz E."/>
            <person name="Heidstra R."/>
            <person name="Miyata K."/>
            <person name="Fedorova E."/>
            <person name="Kohlen W."/>
            <person name="Bisseling T."/>
            <person name="Smit S."/>
            <person name="Geurts R."/>
        </authorList>
    </citation>
    <scope>NUCLEOTIDE SEQUENCE [LARGE SCALE GENOMIC DNA]</scope>
    <source>
        <strain evidence="2">cv. RG33-2</strain>
    </source>
</reference>
<accession>A0A2P5FY01</accession>
<evidence type="ECO:0000313" key="2">
    <source>
        <dbReference type="Proteomes" id="UP000237000"/>
    </source>
</evidence>
<proteinExistence type="predicted"/>
<name>A0A2P5FY01_TREOI</name>
<keyword evidence="2" id="KW-1185">Reference proteome</keyword>
<dbReference type="InParanoid" id="A0A2P5FY01"/>
<comment type="caution">
    <text evidence="1">The sequence shown here is derived from an EMBL/GenBank/DDBJ whole genome shotgun (WGS) entry which is preliminary data.</text>
</comment>
<evidence type="ECO:0000313" key="1">
    <source>
        <dbReference type="EMBL" id="POO02660.1"/>
    </source>
</evidence>
<sequence>MYLYILEIVVPHKLRPARRETARTPPIGQAILAMVTRHTLSSTSNFTTTFCFFPFWVNGTNGPELYNLRQIYPQKEIVHYEIEKRKEQKKKKKIRKDSL</sequence>
<gene>
    <name evidence="1" type="ORF">TorRG33x02_016460</name>
</gene>
<protein>
    <submittedName>
        <fullName evidence="1">Uncharacterized protein</fullName>
    </submittedName>
</protein>
<dbReference type="AlphaFoldDB" id="A0A2P5FY01"/>
<dbReference type="EMBL" id="JXTC01000004">
    <property type="protein sequence ID" value="POO02660.1"/>
    <property type="molecule type" value="Genomic_DNA"/>
</dbReference>
<dbReference type="Proteomes" id="UP000237000">
    <property type="component" value="Unassembled WGS sequence"/>
</dbReference>